<proteinExistence type="predicted"/>
<keyword evidence="1" id="KW-0812">Transmembrane</keyword>
<feature type="domain" description="FtsX extracellular" evidence="2">
    <location>
        <begin position="255"/>
        <end position="326"/>
    </location>
</feature>
<comment type="caution">
    <text evidence="3">The sequence shown here is derived from an EMBL/GenBank/DDBJ whole genome shotgun (WGS) entry which is preliminary data.</text>
</comment>
<feature type="domain" description="FtsX extracellular" evidence="2">
    <location>
        <begin position="94"/>
        <end position="194"/>
    </location>
</feature>
<dbReference type="Proteomes" id="UP001612741">
    <property type="component" value="Unassembled WGS sequence"/>
</dbReference>
<evidence type="ECO:0000256" key="1">
    <source>
        <dbReference type="SAM" id="Phobius"/>
    </source>
</evidence>
<reference evidence="3 4" key="1">
    <citation type="submission" date="2024-10" db="EMBL/GenBank/DDBJ databases">
        <title>The Natural Products Discovery Center: Release of the First 8490 Sequenced Strains for Exploring Actinobacteria Biosynthetic Diversity.</title>
        <authorList>
            <person name="Kalkreuter E."/>
            <person name="Kautsar S.A."/>
            <person name="Yang D."/>
            <person name="Bader C.D."/>
            <person name="Teijaro C.N."/>
            <person name="Fluegel L."/>
            <person name="Davis C.M."/>
            <person name="Simpson J.R."/>
            <person name="Lauterbach L."/>
            <person name="Steele A.D."/>
            <person name="Gui C."/>
            <person name="Meng S."/>
            <person name="Li G."/>
            <person name="Viehrig K."/>
            <person name="Ye F."/>
            <person name="Su P."/>
            <person name="Kiefer A.F."/>
            <person name="Nichols A."/>
            <person name="Cepeda A.J."/>
            <person name="Yan W."/>
            <person name="Fan B."/>
            <person name="Jiang Y."/>
            <person name="Adhikari A."/>
            <person name="Zheng C.-J."/>
            <person name="Schuster L."/>
            <person name="Cowan T.M."/>
            <person name="Smanski M.J."/>
            <person name="Chevrette M.G."/>
            <person name="De Carvalho L.P.S."/>
            <person name="Shen B."/>
        </authorList>
    </citation>
    <scope>NUCLEOTIDE SEQUENCE [LARGE SCALE GENOMIC DNA]</scope>
    <source>
        <strain evidence="3 4">NPDC050545</strain>
    </source>
</reference>
<feature type="transmembrane region" description="Helical" evidence="1">
    <location>
        <begin position="50"/>
        <end position="69"/>
    </location>
</feature>
<dbReference type="Pfam" id="PF18075">
    <property type="entry name" value="FtsX_ECD"/>
    <property type="match status" value="2"/>
</dbReference>
<evidence type="ECO:0000259" key="2">
    <source>
        <dbReference type="Pfam" id="PF18075"/>
    </source>
</evidence>
<organism evidence="3 4">
    <name type="scientific">Nonomuraea typhae</name>
    <dbReference type="NCBI Taxonomy" id="2603600"/>
    <lineage>
        <taxon>Bacteria</taxon>
        <taxon>Bacillati</taxon>
        <taxon>Actinomycetota</taxon>
        <taxon>Actinomycetes</taxon>
        <taxon>Streptosporangiales</taxon>
        <taxon>Streptosporangiaceae</taxon>
        <taxon>Nonomuraea</taxon>
    </lineage>
</organism>
<dbReference type="Gene3D" id="3.30.70.3040">
    <property type="match status" value="2"/>
</dbReference>
<evidence type="ECO:0000313" key="4">
    <source>
        <dbReference type="Proteomes" id="UP001612741"/>
    </source>
</evidence>
<keyword evidence="4" id="KW-1185">Reference proteome</keyword>
<evidence type="ECO:0000313" key="3">
    <source>
        <dbReference type="EMBL" id="MFI6499861.1"/>
    </source>
</evidence>
<dbReference type="InterPro" id="IPR040690">
    <property type="entry name" value="FtsX_ECD"/>
</dbReference>
<accession>A0ABW7YVF7</accession>
<dbReference type="RefSeq" id="WP_397083417.1">
    <property type="nucleotide sequence ID" value="NZ_JBITGY010000005.1"/>
</dbReference>
<gene>
    <name evidence="3" type="ORF">ACIBG2_20905</name>
</gene>
<protein>
    <submittedName>
        <fullName evidence="3">Permease-like cell division protein FtsX</fullName>
    </submittedName>
</protein>
<keyword evidence="1" id="KW-0472">Membrane</keyword>
<name>A0ABW7YVF7_9ACTN</name>
<keyword evidence="1" id="KW-1133">Transmembrane helix</keyword>
<dbReference type="EMBL" id="JBITGY010000005">
    <property type="protein sequence ID" value="MFI6499861.1"/>
    <property type="molecule type" value="Genomic_DNA"/>
</dbReference>
<sequence>MNSPVEERLREALTEAGAVIEPETLRPLRSASGVRPADVRRRVPRVRLRWVAGVAAVLAVAGGGTAVLLTGPDGDSDIVAAAAQRSAREGWADLSVFLCGKSSPVAPCKGKVITADERDRIRRALDEAPGVQSVMFEDQRAAYKNFIASGFSDSIKKAVRVSDMPESFRVTFVPGASYEGLVTEVKAMPGVSEVVDTGLHLQRASAGVPAGWPQDRVISIFMCRNGSAAPVCGAAPARGDKPAKAGKRPGPAVYAKVRNTLESLPGVESVVFEDAAAALRAREGAGTAEGLGLDEINESFRVLVSPGVGTRSVVQRLGSLPGVESVFDHCPLVSKSC</sequence>